<name>A0A0C9ZV35_9AGAM</name>
<dbReference type="Proteomes" id="UP000054485">
    <property type="component" value="Unassembled WGS sequence"/>
</dbReference>
<reference evidence="1 2" key="1">
    <citation type="submission" date="2014-04" db="EMBL/GenBank/DDBJ databases">
        <authorList>
            <consortium name="DOE Joint Genome Institute"/>
            <person name="Kuo A."/>
            <person name="Ruytinx J."/>
            <person name="Rineau F."/>
            <person name="Colpaert J."/>
            <person name="Kohler A."/>
            <person name="Nagy L.G."/>
            <person name="Floudas D."/>
            <person name="Copeland A."/>
            <person name="Barry K.W."/>
            <person name="Cichocki N."/>
            <person name="Veneault-Fourrey C."/>
            <person name="LaButti K."/>
            <person name="Lindquist E.A."/>
            <person name="Lipzen A."/>
            <person name="Lundell T."/>
            <person name="Morin E."/>
            <person name="Murat C."/>
            <person name="Sun H."/>
            <person name="Tunlid A."/>
            <person name="Henrissat B."/>
            <person name="Grigoriev I.V."/>
            <person name="Hibbett D.S."/>
            <person name="Martin F."/>
            <person name="Nordberg H.P."/>
            <person name="Cantor M.N."/>
            <person name="Hua S.X."/>
        </authorList>
    </citation>
    <scope>NUCLEOTIDE SEQUENCE [LARGE SCALE GENOMIC DNA]</scope>
    <source>
        <strain evidence="1 2">UH-Slu-Lm8-n1</strain>
    </source>
</reference>
<dbReference type="OrthoDB" id="2677857at2759"/>
<evidence type="ECO:0000313" key="2">
    <source>
        <dbReference type="Proteomes" id="UP000054485"/>
    </source>
</evidence>
<dbReference type="EMBL" id="KN835982">
    <property type="protein sequence ID" value="KIK33266.1"/>
    <property type="molecule type" value="Genomic_DNA"/>
</dbReference>
<dbReference type="STRING" id="930992.A0A0C9ZV35"/>
<evidence type="ECO:0000313" key="1">
    <source>
        <dbReference type="EMBL" id="KIK33266.1"/>
    </source>
</evidence>
<organism evidence="1 2">
    <name type="scientific">Suillus luteus UH-Slu-Lm8-n1</name>
    <dbReference type="NCBI Taxonomy" id="930992"/>
    <lineage>
        <taxon>Eukaryota</taxon>
        <taxon>Fungi</taxon>
        <taxon>Dikarya</taxon>
        <taxon>Basidiomycota</taxon>
        <taxon>Agaricomycotina</taxon>
        <taxon>Agaricomycetes</taxon>
        <taxon>Agaricomycetidae</taxon>
        <taxon>Boletales</taxon>
        <taxon>Suillineae</taxon>
        <taxon>Suillaceae</taxon>
        <taxon>Suillus</taxon>
    </lineage>
</organism>
<keyword evidence="2" id="KW-1185">Reference proteome</keyword>
<dbReference type="InParanoid" id="A0A0C9ZV35"/>
<sequence length="292" mass="33499">MAPRTWLTQEELAFIATFEDDYLECQKRGNYTTFWQPFFEQWEERWPARASLFPGIPMDQVLTAAQLEEKEIFKAALQKRLMVKFRNDYGNSKPGRKAAAAGNSAVHKLLSNIVKGPTAGRKRPLKESEVYAKKYYTTRVQASKTNLRVVRKHVDRCWANESVEVKEEISQLTREMRESAREAAKGRKSSEVTNDLQNYTQTYRNSLNFFGELHDATGWMFSVLLGGPDPSKGGAIDVSSLHVGSTKLGNRFNHAFSKFNDNVMLPYYEFVSHVFRTYPTIFFSSISLIIYS</sequence>
<dbReference type="AlphaFoldDB" id="A0A0C9ZV35"/>
<reference evidence="2" key="2">
    <citation type="submission" date="2015-01" db="EMBL/GenBank/DDBJ databases">
        <title>Evolutionary Origins and Diversification of the Mycorrhizal Mutualists.</title>
        <authorList>
            <consortium name="DOE Joint Genome Institute"/>
            <consortium name="Mycorrhizal Genomics Consortium"/>
            <person name="Kohler A."/>
            <person name="Kuo A."/>
            <person name="Nagy L.G."/>
            <person name="Floudas D."/>
            <person name="Copeland A."/>
            <person name="Barry K.W."/>
            <person name="Cichocki N."/>
            <person name="Veneault-Fourrey C."/>
            <person name="LaButti K."/>
            <person name="Lindquist E.A."/>
            <person name="Lipzen A."/>
            <person name="Lundell T."/>
            <person name="Morin E."/>
            <person name="Murat C."/>
            <person name="Riley R."/>
            <person name="Ohm R."/>
            <person name="Sun H."/>
            <person name="Tunlid A."/>
            <person name="Henrissat B."/>
            <person name="Grigoriev I.V."/>
            <person name="Hibbett D.S."/>
            <person name="Martin F."/>
        </authorList>
    </citation>
    <scope>NUCLEOTIDE SEQUENCE [LARGE SCALE GENOMIC DNA]</scope>
    <source>
        <strain evidence="2">UH-Slu-Lm8-n1</strain>
    </source>
</reference>
<gene>
    <name evidence="1" type="ORF">CY34DRAFT_99896</name>
</gene>
<protein>
    <submittedName>
        <fullName evidence="1">Uncharacterized protein</fullName>
    </submittedName>
</protein>
<proteinExistence type="predicted"/>
<accession>A0A0C9ZV35</accession>
<dbReference type="HOGENOM" id="CLU_061100_0_0_1"/>